<feature type="transmembrane region" description="Helical" evidence="1">
    <location>
        <begin position="27"/>
        <end position="48"/>
    </location>
</feature>
<sequence>MPLFGAAIALDATPRTARIAEPKISFFILYSIIIGLIFLSQLITILMSETEYIMAKIRRQTLKSTIVSFLSYFDIYDAIAWLILVFGGFLFIL</sequence>
<gene>
    <name evidence="2" type="ORF">AFK65_15870</name>
</gene>
<protein>
    <submittedName>
        <fullName evidence="2">Uncharacterized protein</fullName>
    </submittedName>
</protein>
<feature type="transmembrane region" description="Helical" evidence="1">
    <location>
        <begin position="69"/>
        <end position="92"/>
    </location>
</feature>
<dbReference type="AlphaFoldDB" id="A0AAC8VS49"/>
<keyword evidence="1" id="KW-0472">Membrane</keyword>
<accession>A0AAC8VS49</accession>
<reference evidence="2 3" key="3">
    <citation type="journal article" date="2016" name="Genome Announc.">
        <title>Fully Closed Genome Sequences of Five Type Strains of the Genus Cronobacter and One Cronobacter sakazakii Strain.</title>
        <authorList>
            <person name="Moine D."/>
            <person name="Kassam M."/>
            <person name="Baert L."/>
            <person name="Tang Y."/>
            <person name="Barretto C."/>
            <person name="Ngom Bru C."/>
            <person name="Klijn A."/>
            <person name="Descombes P."/>
        </authorList>
    </citation>
    <scope>NUCLEOTIDE SEQUENCE [LARGE SCALE GENOMIC DNA]</scope>
    <source>
        <strain evidence="2 3">NCTC 9529</strain>
    </source>
</reference>
<reference evidence="3" key="1">
    <citation type="submission" date="2015-07" db="EMBL/GenBank/DDBJ databases">
        <authorList>
            <person name="Moine D."/>
            <person name="Kassam M."/>
        </authorList>
    </citation>
    <scope>NUCLEOTIDE SEQUENCE [LARGE SCALE GENOMIC DNA]</scope>
    <source>
        <strain evidence="3">NCTC 9529</strain>
    </source>
</reference>
<evidence type="ECO:0000313" key="2">
    <source>
        <dbReference type="EMBL" id="ALB56065.1"/>
    </source>
</evidence>
<dbReference type="KEGG" id="cui:AFK65_15870"/>
<keyword evidence="1" id="KW-1133">Transmembrane helix</keyword>
<organism evidence="2 3">
    <name type="scientific">Cronobacter universalis NCTC 9529</name>
    <dbReference type="NCBI Taxonomy" id="1074000"/>
    <lineage>
        <taxon>Bacteria</taxon>
        <taxon>Pseudomonadati</taxon>
        <taxon>Pseudomonadota</taxon>
        <taxon>Gammaproteobacteria</taxon>
        <taxon>Enterobacterales</taxon>
        <taxon>Enterobacteriaceae</taxon>
        <taxon>Cronobacter</taxon>
    </lineage>
</organism>
<evidence type="ECO:0000313" key="3">
    <source>
        <dbReference type="Proteomes" id="UP000061974"/>
    </source>
</evidence>
<proteinExistence type="predicted"/>
<dbReference type="EMBL" id="CP012257">
    <property type="protein sequence ID" value="ALB56065.1"/>
    <property type="molecule type" value="Genomic_DNA"/>
</dbReference>
<reference evidence="3" key="2">
    <citation type="submission" date="2015-09" db="EMBL/GenBank/DDBJ databases">
        <title>Cronobacter genome sequencing and assembly.</title>
        <authorList>
            <person name="Descombes P."/>
            <person name="Baert L."/>
            <person name="Ngom-Bru C."/>
            <person name="Barretto C."/>
        </authorList>
    </citation>
    <scope>NUCLEOTIDE SEQUENCE [LARGE SCALE GENOMIC DNA]</scope>
    <source>
        <strain evidence="3">NCTC 9529</strain>
    </source>
</reference>
<dbReference type="Proteomes" id="UP000061974">
    <property type="component" value="Chromosome"/>
</dbReference>
<evidence type="ECO:0000256" key="1">
    <source>
        <dbReference type="SAM" id="Phobius"/>
    </source>
</evidence>
<dbReference type="RefSeq" id="WP_038856376.1">
    <property type="nucleotide sequence ID" value="NZ_CAKX01000221.1"/>
</dbReference>
<keyword evidence="1" id="KW-0812">Transmembrane</keyword>
<name>A0AAC8VS49_9ENTR</name>